<comment type="subcellular location">
    <subcellularLocation>
        <location evidence="3">Peroxisome</location>
    </subcellularLocation>
</comment>
<evidence type="ECO:0000256" key="29">
    <source>
        <dbReference type="ARBA" id="ARBA00079598"/>
    </source>
</evidence>
<keyword evidence="8" id="KW-0460">Magnesium</keyword>
<evidence type="ECO:0000256" key="28">
    <source>
        <dbReference type="ARBA" id="ARBA00072984"/>
    </source>
</evidence>
<dbReference type="GO" id="GO:0030515">
    <property type="term" value="F:snoRNA binding"/>
    <property type="evidence" value="ECO:0007669"/>
    <property type="project" value="Ensembl"/>
</dbReference>
<keyword evidence="9" id="KW-0694">RNA-binding</keyword>
<evidence type="ECO:0000256" key="20">
    <source>
        <dbReference type="ARBA" id="ARBA00048624"/>
    </source>
</evidence>
<comment type="cofactor">
    <cofactor evidence="1">
        <name>Mn(2+)</name>
        <dbReference type="ChEBI" id="CHEBI:29035"/>
    </cofactor>
</comment>
<dbReference type="Gene3D" id="3.90.79.10">
    <property type="entry name" value="Nucleoside Triphosphate Pyrophosphohydrolase"/>
    <property type="match status" value="1"/>
</dbReference>
<dbReference type="InterPro" id="IPR000059">
    <property type="entry name" value="NUDIX_hydrolase_NudL_CS"/>
</dbReference>
<evidence type="ECO:0000256" key="16">
    <source>
        <dbReference type="ARBA" id="ARBA00047403"/>
    </source>
</evidence>
<evidence type="ECO:0000256" key="4">
    <source>
        <dbReference type="ARBA" id="ARBA00006506"/>
    </source>
</evidence>
<evidence type="ECO:0000256" key="25">
    <source>
        <dbReference type="ARBA" id="ARBA00051749"/>
    </source>
</evidence>
<evidence type="ECO:0000256" key="6">
    <source>
        <dbReference type="ARBA" id="ARBA00022723"/>
    </source>
</evidence>
<evidence type="ECO:0000256" key="15">
    <source>
        <dbReference type="ARBA" id="ARBA00047369"/>
    </source>
</evidence>
<evidence type="ECO:0000256" key="9">
    <source>
        <dbReference type="ARBA" id="ARBA00022884"/>
    </source>
</evidence>
<organism evidence="32 33">
    <name type="scientific">Papio anubis</name>
    <name type="common">Olive baboon</name>
    <dbReference type="NCBI Taxonomy" id="9555"/>
    <lineage>
        <taxon>Eukaryota</taxon>
        <taxon>Metazoa</taxon>
        <taxon>Chordata</taxon>
        <taxon>Craniata</taxon>
        <taxon>Vertebrata</taxon>
        <taxon>Euteleostomi</taxon>
        <taxon>Mammalia</taxon>
        <taxon>Eutheria</taxon>
        <taxon>Euarchontoglires</taxon>
        <taxon>Primates</taxon>
        <taxon>Haplorrhini</taxon>
        <taxon>Catarrhini</taxon>
        <taxon>Cercopithecidae</taxon>
        <taxon>Cercopithecinae</taxon>
        <taxon>Papio</taxon>
    </lineage>
</organism>
<dbReference type="GO" id="GO:1902859">
    <property type="term" value="P:propionyl-CoA catabolic process"/>
    <property type="evidence" value="ECO:0007669"/>
    <property type="project" value="Ensembl"/>
</dbReference>
<comment type="catalytic activity">
    <reaction evidence="23">
        <text>butanoyl-CoA + H2O = S-butanoyl-4'-phosphopantetheine + adenosine 3',5'-bisphosphate + 2 H(+)</text>
        <dbReference type="Rhea" id="RHEA:49976"/>
        <dbReference type="ChEBI" id="CHEBI:15377"/>
        <dbReference type="ChEBI" id="CHEBI:15378"/>
        <dbReference type="ChEBI" id="CHEBI:57371"/>
        <dbReference type="ChEBI" id="CHEBI:58343"/>
        <dbReference type="ChEBI" id="CHEBI:132011"/>
    </reaction>
    <physiologicalReaction direction="left-to-right" evidence="23">
        <dbReference type="Rhea" id="RHEA:49977"/>
    </physiologicalReaction>
</comment>
<dbReference type="GO" id="GO:0030145">
    <property type="term" value="F:manganese ion binding"/>
    <property type="evidence" value="ECO:0007669"/>
    <property type="project" value="InterPro"/>
</dbReference>
<dbReference type="GO" id="GO:2001294">
    <property type="term" value="P:malonyl-CoA catabolic process"/>
    <property type="evidence" value="ECO:0007669"/>
    <property type="project" value="Ensembl"/>
</dbReference>
<comment type="catalytic activity">
    <reaction evidence="12">
        <text>CoA + H2O = (R)-4'-phosphopantetheine + adenosine 3',5'-bisphosphate + 2 H(+)</text>
        <dbReference type="Rhea" id="RHEA:64988"/>
        <dbReference type="ChEBI" id="CHEBI:15377"/>
        <dbReference type="ChEBI" id="CHEBI:15378"/>
        <dbReference type="ChEBI" id="CHEBI:57287"/>
        <dbReference type="ChEBI" id="CHEBI:58343"/>
        <dbReference type="ChEBI" id="CHEBI:61723"/>
        <dbReference type="EC" id="3.6.1.77"/>
    </reaction>
    <physiologicalReaction direction="left-to-right" evidence="12">
        <dbReference type="Rhea" id="RHEA:64989"/>
    </physiologicalReaction>
</comment>
<evidence type="ECO:0000256" key="24">
    <source>
        <dbReference type="ARBA" id="ARBA00050371"/>
    </source>
</evidence>
<feature type="domain" description="Nudix hydrolase" evidence="31">
    <location>
        <begin position="89"/>
        <end position="224"/>
    </location>
</feature>
<dbReference type="PANTHER" id="PTHR12992">
    <property type="entry name" value="NUDIX HYDROLASE"/>
    <property type="match status" value="1"/>
</dbReference>
<comment type="catalytic activity">
    <reaction evidence="26">
        <text>acetyl-CoA + H2O = S-acetyl-4'-phosphopantetheine + adenosine 3',5'-bisphosphate + 2 H(+)</text>
        <dbReference type="Rhea" id="RHEA:64992"/>
        <dbReference type="ChEBI" id="CHEBI:15377"/>
        <dbReference type="ChEBI" id="CHEBI:15378"/>
        <dbReference type="ChEBI" id="CHEBI:57288"/>
        <dbReference type="ChEBI" id="CHEBI:58343"/>
        <dbReference type="ChEBI" id="CHEBI:156266"/>
    </reaction>
    <physiologicalReaction direction="left-to-right" evidence="26">
        <dbReference type="Rhea" id="RHEA:64993"/>
    </physiologicalReaction>
</comment>
<sequence length="290" mass="32597">MNHLNLPATVDASVKSNHLTSTAAPRPRAALRKRDRQSRSEESARKQIFPRAMSPPGLPQEPVRNSLLDDAKARLRKYDIGGKYSHLPYNKYSILLPLVVKEGKLHLLFTVRSEKLRRAPGEVCFPGGKRDPTDMDDAATALREAQEEVGLRPHQVEVVCCLVPCLIDTDALITPFVGLIDHNFQAQPNPAEVKDVFLVPLAYFLHPQVHDQHYVTRLGHRFINHIFEYTNPEDGVTYQIKGITANLAVLVAFIILGKKPTFEVQFNLNDVLSSSEELFLKVHKKATSKL</sequence>
<comment type="catalytic activity">
    <reaction evidence="24">
        <text>decanoyl-CoA + H2O = decanoyl-4'-phosphopantetheine + adenosine 3',5'-bisphosphate + 2 H(+)</text>
        <dbReference type="Rhea" id="RHEA:50020"/>
        <dbReference type="ChEBI" id="CHEBI:15377"/>
        <dbReference type="ChEBI" id="CHEBI:15378"/>
        <dbReference type="ChEBI" id="CHEBI:58343"/>
        <dbReference type="ChEBI" id="CHEBI:61430"/>
        <dbReference type="ChEBI" id="CHEBI:132014"/>
    </reaction>
    <physiologicalReaction direction="left-to-right" evidence="24">
        <dbReference type="Rhea" id="RHEA:50021"/>
    </physiologicalReaction>
</comment>
<evidence type="ECO:0000256" key="18">
    <source>
        <dbReference type="ARBA" id="ARBA00047666"/>
    </source>
</evidence>
<comment type="catalytic activity">
    <reaction evidence="20">
        <text>succinyl-CoA + H2O = succinyl-4'-phosphopantetheine + adenosine 3',5'-bisphosphate + 2 H(+)</text>
        <dbReference type="Rhea" id="RHEA:67472"/>
        <dbReference type="ChEBI" id="CHEBI:15377"/>
        <dbReference type="ChEBI" id="CHEBI:15378"/>
        <dbReference type="ChEBI" id="CHEBI:57292"/>
        <dbReference type="ChEBI" id="CHEBI:58343"/>
        <dbReference type="ChEBI" id="CHEBI:172364"/>
    </reaction>
    <physiologicalReaction direction="left-to-right" evidence="20">
        <dbReference type="Rhea" id="RHEA:67473"/>
    </physiologicalReaction>
</comment>
<dbReference type="GO" id="GO:0009132">
    <property type="term" value="P:nucleoside diphosphate metabolic process"/>
    <property type="evidence" value="ECO:0007669"/>
    <property type="project" value="InterPro"/>
</dbReference>
<keyword evidence="6" id="KW-0479">Metal-binding</keyword>
<evidence type="ECO:0000256" key="8">
    <source>
        <dbReference type="ARBA" id="ARBA00022842"/>
    </source>
</evidence>
<evidence type="ECO:0000256" key="3">
    <source>
        <dbReference type="ARBA" id="ARBA00004275"/>
    </source>
</evidence>
<dbReference type="GO" id="GO:0044580">
    <property type="term" value="P:butyryl-CoA catabolic process"/>
    <property type="evidence" value="ECO:0007669"/>
    <property type="project" value="Ensembl"/>
</dbReference>
<comment type="similarity">
    <text evidence="4">Belongs to the Nudix hydrolase family. PCD1 subfamily.</text>
</comment>
<comment type="catalytic activity">
    <reaction evidence="15">
        <text>malonyl-CoA + H2O = malonyl-4'-phosphopantetheine + adenosine 3',5'-bisphosphate + 2 H(+)</text>
        <dbReference type="Rhea" id="RHEA:67468"/>
        <dbReference type="ChEBI" id="CHEBI:15377"/>
        <dbReference type="ChEBI" id="CHEBI:15378"/>
        <dbReference type="ChEBI" id="CHEBI:57384"/>
        <dbReference type="ChEBI" id="CHEBI:58343"/>
        <dbReference type="ChEBI" id="CHEBI:172363"/>
    </reaction>
    <physiologicalReaction direction="left-to-right" evidence="15">
        <dbReference type="Rhea" id="RHEA:67469"/>
    </physiologicalReaction>
</comment>
<evidence type="ECO:0000256" key="7">
    <source>
        <dbReference type="ARBA" id="ARBA00022801"/>
    </source>
</evidence>
<dbReference type="GO" id="GO:0000287">
    <property type="term" value="F:magnesium ion binding"/>
    <property type="evidence" value="ECO:0007669"/>
    <property type="project" value="Ensembl"/>
</dbReference>
<proteinExistence type="inferred from homology"/>
<comment type="subunit">
    <text evidence="5">Monomer.</text>
</comment>
<comment type="catalytic activity">
    <reaction evidence="25">
        <text>3alpha,7alpha,12alpha-trihydroxy-5beta-cholestan-26-oyl-CoA + H2O = 3alpha,7alpha,12alpha-trihydroxy-5beta-cholestan-26-oyl-4'-phosphopantetheine + adenosine 3',5'-bisphosphate + 2 H(+)</text>
        <dbReference type="Rhea" id="RHEA:50040"/>
        <dbReference type="ChEBI" id="CHEBI:15377"/>
        <dbReference type="ChEBI" id="CHEBI:15378"/>
        <dbReference type="ChEBI" id="CHEBI:58343"/>
        <dbReference type="ChEBI" id="CHEBI:63001"/>
        <dbReference type="ChEBI" id="CHEBI:132021"/>
    </reaction>
    <physiologicalReaction direction="left-to-right" evidence="25">
        <dbReference type="Rhea" id="RHEA:50041"/>
    </physiologicalReaction>
</comment>
<dbReference type="GO" id="GO:0050873">
    <property type="term" value="P:brown fat cell differentiation"/>
    <property type="evidence" value="ECO:0007669"/>
    <property type="project" value="Ensembl"/>
</dbReference>
<keyword evidence="10" id="KW-0576">Peroxisome</keyword>
<dbReference type="GeneTree" id="ENSGT00940000159631"/>
<dbReference type="GO" id="GO:0005782">
    <property type="term" value="C:peroxisomal matrix"/>
    <property type="evidence" value="ECO:0007669"/>
    <property type="project" value="UniProtKB-ARBA"/>
</dbReference>
<evidence type="ECO:0000313" key="32">
    <source>
        <dbReference type="Ensembl" id="ENSPANP00000057308.1"/>
    </source>
</evidence>
<dbReference type="Ensembl" id="ENSPANT00000073693.1">
    <property type="protein sequence ID" value="ENSPANP00000057308.1"/>
    <property type="gene ID" value="ENSPANG00000018935.3"/>
</dbReference>
<comment type="catalytic activity">
    <reaction evidence="22">
        <text>choloyl-CoA + H2O = S-choloyl-4'-phosphopantetheine + adenosine 3',5'-bisphosphate + 2 H(+)</text>
        <dbReference type="Rhea" id="RHEA:50036"/>
        <dbReference type="ChEBI" id="CHEBI:15377"/>
        <dbReference type="ChEBI" id="CHEBI:15378"/>
        <dbReference type="ChEBI" id="CHEBI:57373"/>
        <dbReference type="ChEBI" id="CHEBI:58343"/>
        <dbReference type="ChEBI" id="CHEBI:132020"/>
    </reaction>
    <physiologicalReaction direction="left-to-right" evidence="22">
        <dbReference type="Rhea" id="RHEA:50037"/>
    </physiologicalReaction>
</comment>
<evidence type="ECO:0000256" key="19">
    <source>
        <dbReference type="ARBA" id="ARBA00047757"/>
    </source>
</evidence>
<evidence type="ECO:0000256" key="10">
    <source>
        <dbReference type="ARBA" id="ARBA00023140"/>
    </source>
</evidence>
<comment type="cofactor">
    <cofactor evidence="2">
        <name>Mg(2+)</name>
        <dbReference type="ChEBI" id="CHEBI:18420"/>
    </cofactor>
</comment>
<evidence type="ECO:0000256" key="5">
    <source>
        <dbReference type="ARBA" id="ARBA00011245"/>
    </source>
</evidence>
<gene>
    <name evidence="32" type="primary">NUDT7</name>
</gene>
<dbReference type="InterPro" id="IPR000086">
    <property type="entry name" value="NUDIX_hydrolase_dom"/>
</dbReference>
<evidence type="ECO:0000256" key="26">
    <source>
        <dbReference type="ARBA" id="ARBA00051856"/>
    </source>
</evidence>
<evidence type="ECO:0000256" key="13">
    <source>
        <dbReference type="ARBA" id="ARBA00044967"/>
    </source>
</evidence>
<comment type="catalytic activity">
    <reaction evidence="14">
        <text>octanoyl-CoA + H2O = S-octanoyl-4'-phosphopantetheine + adenosine 3',5'-bisphosphate + 2 H(+)</text>
        <dbReference type="Rhea" id="RHEA:50016"/>
        <dbReference type="ChEBI" id="CHEBI:15377"/>
        <dbReference type="ChEBI" id="CHEBI:15378"/>
        <dbReference type="ChEBI" id="CHEBI:57386"/>
        <dbReference type="ChEBI" id="CHEBI:58343"/>
        <dbReference type="ChEBI" id="CHEBI:132013"/>
    </reaction>
    <physiologicalReaction direction="left-to-right" evidence="14">
        <dbReference type="Rhea" id="RHEA:50017"/>
    </physiologicalReaction>
</comment>
<dbReference type="PROSITE" id="PS51462">
    <property type="entry name" value="NUDIX"/>
    <property type="match status" value="1"/>
</dbReference>
<dbReference type="GO" id="GO:0046356">
    <property type="term" value="P:acetyl-CoA catabolic process"/>
    <property type="evidence" value="ECO:0007669"/>
    <property type="project" value="Ensembl"/>
</dbReference>
<evidence type="ECO:0000256" key="23">
    <source>
        <dbReference type="ARBA" id="ARBA00049284"/>
    </source>
</evidence>
<evidence type="ECO:0000256" key="22">
    <source>
        <dbReference type="ARBA" id="ARBA00048961"/>
    </source>
</evidence>
<evidence type="ECO:0000256" key="14">
    <source>
        <dbReference type="ARBA" id="ARBA00047289"/>
    </source>
</evidence>
<comment type="catalytic activity">
    <reaction evidence="21">
        <text>a 5'-end CoA-ribonucleoside in mRNA + H2O = a 5'-end phospho-adenosine-phospho-ribonucleoside in mRNA + (R)-4'-phosphopantetheine + 2 H(+)</text>
        <dbReference type="Rhea" id="RHEA:67592"/>
        <dbReference type="Rhea" id="RHEA-COMP:15719"/>
        <dbReference type="Rhea" id="RHEA-COMP:17276"/>
        <dbReference type="ChEBI" id="CHEBI:15377"/>
        <dbReference type="ChEBI" id="CHEBI:15378"/>
        <dbReference type="ChEBI" id="CHEBI:61723"/>
        <dbReference type="ChEBI" id="CHEBI:144051"/>
        <dbReference type="ChEBI" id="CHEBI:172371"/>
    </reaction>
    <physiologicalReaction direction="left-to-right" evidence="21">
        <dbReference type="Rhea" id="RHEA:67593"/>
    </physiologicalReaction>
</comment>
<comment type="catalytic activity">
    <reaction evidence="19">
        <text>dodecanoyl-CoA + H2O = S-dodecanoyl-4'-phosphopantetheine + adenosine 3',5'-bisphosphate + 2 H(+)</text>
        <dbReference type="Rhea" id="RHEA:50024"/>
        <dbReference type="ChEBI" id="CHEBI:15377"/>
        <dbReference type="ChEBI" id="CHEBI:15378"/>
        <dbReference type="ChEBI" id="CHEBI:57375"/>
        <dbReference type="ChEBI" id="CHEBI:58343"/>
        <dbReference type="ChEBI" id="CHEBI:132015"/>
    </reaction>
    <physiologicalReaction direction="left-to-right" evidence="19">
        <dbReference type="Rhea" id="RHEA:50025"/>
    </physiologicalReaction>
</comment>
<reference evidence="32" key="3">
    <citation type="submission" date="2025-09" db="UniProtKB">
        <authorList>
            <consortium name="Ensembl"/>
        </authorList>
    </citation>
    <scope>IDENTIFICATION</scope>
</reference>
<dbReference type="PROSITE" id="PS01293">
    <property type="entry name" value="NUDIX_COA"/>
    <property type="match status" value="1"/>
</dbReference>
<dbReference type="InterPro" id="IPR045121">
    <property type="entry name" value="CoAse"/>
</dbReference>
<dbReference type="GO" id="GO:0015938">
    <property type="term" value="P:coenzyme A catabolic process"/>
    <property type="evidence" value="ECO:0007669"/>
    <property type="project" value="Ensembl"/>
</dbReference>
<comment type="function">
    <text evidence="27">Fatty acyl-coenzyme A (CoA) diphosphatase that hydrolyzes fatty acyl-CoA to yield acyl-4'-phosphopantetheine and adenosine 3',5'-bisphosphate. Cleaves CoA, CoA esters and oxidized CoA with similar efficiencies. Preferentially hydrolyzes medium-chain acyl-CoAs and bile acid-CoAs. Has no activity toward NDP-sugars, CDP-alcohols, (deoxy)nucleoside 5'-triphosphates, nucleoside 5'-di or monophosphates, diadenosine polyphosphates, NAD, NADH, NADP, NADPH or thymidine-5'-monophospho-p-nitrophenyl ester. May be required to eliminate oxidized CoA from peroxisomes, or regulate CoA and acyl-CoA levels in this organelle in response to metabolic demand. Does not play a role in U8 snoRNA decapping activity. Binds U8 snoRNA. Exhibits decapping activity towards dpCoA-capped RNAs in vitro.</text>
</comment>
<comment type="catalytic activity">
    <reaction evidence="17">
        <text>hexanoyl-CoA + H2O = hexanoyl-4'-phosphopantetheine + adenosine 3',5'-bisphosphate + 2 H(+)</text>
        <dbReference type="Rhea" id="RHEA:49980"/>
        <dbReference type="ChEBI" id="CHEBI:15377"/>
        <dbReference type="ChEBI" id="CHEBI:15378"/>
        <dbReference type="ChEBI" id="CHEBI:58343"/>
        <dbReference type="ChEBI" id="CHEBI:62620"/>
        <dbReference type="ChEBI" id="CHEBI:132012"/>
    </reaction>
    <physiologicalReaction direction="left-to-right" evidence="17">
        <dbReference type="Rhea" id="RHEA:49981"/>
    </physiologicalReaction>
</comment>
<dbReference type="EC" id="3.6.1.77" evidence="13"/>
<keyword evidence="7" id="KW-0378">Hydrolase</keyword>
<protein>
    <recommendedName>
        <fullName evidence="28">Peroxisomal coenzyme A diphosphatase NUDT7</fullName>
        <ecNumber evidence="13">3.6.1.77</ecNumber>
    </recommendedName>
    <alternativeName>
        <fullName evidence="29">Nucleoside diphosphate-linked moiety X motif 7</fullName>
    </alternativeName>
</protein>
<dbReference type="GO" id="GO:1901289">
    <property type="term" value="P:succinyl-CoA catabolic process"/>
    <property type="evidence" value="ECO:0007669"/>
    <property type="project" value="Ensembl"/>
</dbReference>
<dbReference type="Pfam" id="PF00293">
    <property type="entry name" value="NUDIX"/>
    <property type="match status" value="1"/>
</dbReference>
<comment type="catalytic activity">
    <reaction evidence="16">
        <text>tetradecanoyl-CoA + H2O = tetradecanoyl-4'-phosphopantetheine + adenosine 3',5'-bisphosphate + 2 H(+)</text>
        <dbReference type="Rhea" id="RHEA:50028"/>
        <dbReference type="ChEBI" id="CHEBI:15377"/>
        <dbReference type="ChEBI" id="CHEBI:15378"/>
        <dbReference type="ChEBI" id="CHEBI:57385"/>
        <dbReference type="ChEBI" id="CHEBI:58343"/>
        <dbReference type="ChEBI" id="CHEBI:132017"/>
    </reaction>
    <physiologicalReaction direction="left-to-right" evidence="16">
        <dbReference type="Rhea" id="RHEA:50029"/>
    </physiologicalReaction>
</comment>
<dbReference type="InterPro" id="IPR015797">
    <property type="entry name" value="NUDIX_hydrolase-like_dom_sf"/>
</dbReference>
<dbReference type="GO" id="GO:0036114">
    <property type="term" value="P:medium-chain fatty-acyl-CoA catabolic process"/>
    <property type="evidence" value="ECO:0007669"/>
    <property type="project" value="Ensembl"/>
</dbReference>
<evidence type="ECO:0000256" key="17">
    <source>
        <dbReference type="ARBA" id="ARBA00047466"/>
    </source>
</evidence>
<evidence type="ECO:0000256" key="30">
    <source>
        <dbReference type="SAM" id="MobiDB-lite"/>
    </source>
</evidence>
<keyword evidence="11" id="KW-0464">Manganese</keyword>
<dbReference type="AlphaFoldDB" id="A0A8I5R8W8"/>
<evidence type="ECO:0000256" key="1">
    <source>
        <dbReference type="ARBA" id="ARBA00001936"/>
    </source>
</evidence>
<evidence type="ECO:0000256" key="11">
    <source>
        <dbReference type="ARBA" id="ARBA00023211"/>
    </source>
</evidence>
<keyword evidence="33" id="KW-1185">Reference proteome</keyword>
<dbReference type="FunFam" id="3.90.79.10:FF:000049">
    <property type="entry name" value="Peroxisomal coenzyme A diphosphatase NUDT7"/>
    <property type="match status" value="1"/>
</dbReference>
<comment type="catalytic activity">
    <reaction evidence="18">
        <text>propanoyl-CoA + H2O = propanoyl-4'-phosphopantetheine + adenosine 3',5'-bisphosphate + 2 H(+)</text>
        <dbReference type="Rhea" id="RHEA:67464"/>
        <dbReference type="ChEBI" id="CHEBI:15377"/>
        <dbReference type="ChEBI" id="CHEBI:15378"/>
        <dbReference type="ChEBI" id="CHEBI:57392"/>
        <dbReference type="ChEBI" id="CHEBI:58343"/>
        <dbReference type="ChEBI" id="CHEBI:172362"/>
    </reaction>
    <physiologicalReaction direction="left-to-right" evidence="18">
        <dbReference type="Rhea" id="RHEA:67465"/>
    </physiologicalReaction>
</comment>
<feature type="region of interest" description="Disordered" evidence="30">
    <location>
        <begin position="1"/>
        <end position="64"/>
    </location>
</feature>
<dbReference type="PANTHER" id="PTHR12992:SF24">
    <property type="entry name" value="PEROXISOMAL COENZYME A DIPHOSPHATASE NUDT7"/>
    <property type="match status" value="1"/>
</dbReference>
<evidence type="ECO:0000256" key="21">
    <source>
        <dbReference type="ARBA" id="ARBA00048667"/>
    </source>
</evidence>
<dbReference type="OMA" id="HSFHFVD"/>
<evidence type="ECO:0000313" key="33">
    <source>
        <dbReference type="Proteomes" id="UP000028761"/>
    </source>
</evidence>
<dbReference type="CDD" id="cd03426">
    <property type="entry name" value="NUDIX_CoAse_Nudt7"/>
    <property type="match status" value="1"/>
</dbReference>
<dbReference type="Proteomes" id="UP000028761">
    <property type="component" value="Chromosome 18"/>
</dbReference>
<dbReference type="GO" id="GO:0010945">
    <property type="term" value="F:coenzyme A diphosphatase activity"/>
    <property type="evidence" value="ECO:0007669"/>
    <property type="project" value="UniProtKB-EC"/>
</dbReference>
<name>A0A8I5R8W8_PAPAN</name>
<reference evidence="32" key="2">
    <citation type="submission" date="2025-08" db="UniProtKB">
        <authorList>
            <consortium name="Ensembl"/>
        </authorList>
    </citation>
    <scope>IDENTIFICATION</scope>
</reference>
<evidence type="ECO:0000256" key="12">
    <source>
        <dbReference type="ARBA" id="ARBA00044908"/>
    </source>
</evidence>
<evidence type="ECO:0000256" key="2">
    <source>
        <dbReference type="ARBA" id="ARBA00001946"/>
    </source>
</evidence>
<evidence type="ECO:0000256" key="27">
    <source>
        <dbReference type="ARBA" id="ARBA00059426"/>
    </source>
</evidence>
<dbReference type="SUPFAM" id="SSF55811">
    <property type="entry name" value="Nudix"/>
    <property type="match status" value="1"/>
</dbReference>
<evidence type="ECO:0000259" key="31">
    <source>
        <dbReference type="PROSITE" id="PS51462"/>
    </source>
</evidence>
<reference evidence="32 33" key="1">
    <citation type="submission" date="2012-03" db="EMBL/GenBank/DDBJ databases">
        <title>Whole Genome Assembly of Papio anubis.</title>
        <authorList>
            <person name="Liu Y.L."/>
            <person name="Abraham K.A."/>
            <person name="Akbar H.A."/>
            <person name="Ali S.A."/>
            <person name="Anosike U.A."/>
            <person name="Aqrawi P.A."/>
            <person name="Arias F.A."/>
            <person name="Attaway T.A."/>
            <person name="Awwad R.A."/>
            <person name="Babu C.B."/>
            <person name="Bandaranaike D.B."/>
            <person name="Battles P.B."/>
            <person name="Bell A.B."/>
            <person name="Beltran B.B."/>
            <person name="Berhane-Mersha D.B."/>
            <person name="Bess C.B."/>
            <person name="Bickham C.B."/>
            <person name="Bolden T.B."/>
            <person name="Carter K.C."/>
            <person name="Chau D.C."/>
            <person name="Chavez A.C."/>
            <person name="Clerc-Blankenburg K.C."/>
            <person name="Coyle M.C."/>
            <person name="Dao M.D."/>
            <person name="Davila M.L.D."/>
            <person name="Davy-Carroll L.D."/>
            <person name="Denson S.D."/>
            <person name="Dinh H.D."/>
            <person name="Fernandez S.F."/>
            <person name="Fernando P.F."/>
            <person name="Forbes L.F."/>
            <person name="Francis C.F."/>
            <person name="Francisco L.F."/>
            <person name="Fu Q.F."/>
            <person name="Garcia-Iii R.G."/>
            <person name="Garrett T.G."/>
            <person name="Gross S.G."/>
            <person name="Gubbala S.G."/>
            <person name="Hirani K.H."/>
            <person name="Hogues M.H."/>
            <person name="Hollins B.H."/>
            <person name="Jackson L.J."/>
            <person name="Javaid M.J."/>
            <person name="Jhangiani S.J."/>
            <person name="Johnson A.J."/>
            <person name="Johnson B.J."/>
            <person name="Jones J.J."/>
            <person name="Joshi V.J."/>
            <person name="Kalu J.K."/>
            <person name="Khan N.K."/>
            <person name="Korchina V.K."/>
            <person name="Kovar C.K."/>
            <person name="Lago L.L."/>
            <person name="Lara F.L."/>
            <person name="Le T.-K.L."/>
            <person name="Lee S.L."/>
            <person name="Legall-Iii F.L."/>
            <person name="Lemon S.L."/>
            <person name="Liu J.L."/>
            <person name="Liu Y.-S.L."/>
            <person name="Liyanage D.L."/>
            <person name="Lopez J.L."/>
            <person name="Lorensuhewa L.L."/>
            <person name="Mata R.M."/>
            <person name="Mathew T.M."/>
            <person name="Mercado C.M."/>
            <person name="Mercado I.M."/>
            <person name="Morales K.M."/>
            <person name="Morgan M.M."/>
            <person name="Munidasa M.M."/>
            <person name="Ngo D.N."/>
            <person name="Nguyen L.N."/>
            <person name="Nguyen T.N."/>
            <person name="Nguyen N.N."/>
            <person name="Obregon M.O."/>
            <person name="Okwuonu G.O."/>
            <person name="Ongeri F.O."/>
            <person name="Onwere C.O."/>
            <person name="Osifeso I.O."/>
            <person name="Parra A.P."/>
            <person name="Patil S.P."/>
            <person name="Perez A.P."/>
            <person name="Perez Y.P."/>
            <person name="Pham C.P."/>
            <person name="Pu L.-L.P."/>
            <person name="Puazo M.P."/>
            <person name="Quiroz J.Q."/>
            <person name="Rouhana J.R."/>
            <person name="Ruiz M.R."/>
            <person name="Ruiz S.-J.R."/>
            <person name="Saada N.S."/>
            <person name="Santibanez J.S."/>
            <person name="Scheel M.S."/>
            <person name="Schneider B.S."/>
            <person name="Simmons D.S."/>
            <person name="Sisson I.S."/>
            <person name="Tang L.-Y.T."/>
            <person name="Thornton R.T."/>
            <person name="Tisius J.T."/>
            <person name="Toledanes G.T."/>
            <person name="Trejos Z.T."/>
            <person name="Usmani K.U."/>
            <person name="Varghese R.V."/>
            <person name="Vattathil S.V."/>
            <person name="Vee V.V."/>
            <person name="Walker D.W."/>
            <person name="Weissenberger G.W."/>
            <person name="White C.W."/>
            <person name="Williams A.W."/>
            <person name="Woodworth J.W."/>
            <person name="Wright R.W."/>
            <person name="Zhu Y.Z."/>
            <person name="Han Y.H."/>
            <person name="Newsham I.N."/>
            <person name="Nazareth L.N."/>
            <person name="Worley K.W."/>
            <person name="Muzny D.M."/>
            <person name="Rogers J.R."/>
            <person name="Gibbs R.G."/>
        </authorList>
    </citation>
    <scope>NUCLEOTIDE SEQUENCE [LARGE SCALE GENOMIC DNA]</scope>
</reference>
<accession>A0A8I5R8W8</accession>